<dbReference type="Proteomes" id="UP000030742">
    <property type="component" value="Unassembled WGS sequence"/>
</dbReference>
<name>U4UPE5_DENPD</name>
<evidence type="ECO:0000256" key="3">
    <source>
        <dbReference type="ARBA" id="ARBA00004496"/>
    </source>
</evidence>
<dbReference type="InterPro" id="IPR026103">
    <property type="entry name" value="HARBI1_animal"/>
</dbReference>
<dbReference type="PRINTS" id="PR02086">
    <property type="entry name" value="PUTNUCHARBI1"/>
</dbReference>
<keyword evidence="8" id="KW-0479">Metal-binding</keyword>
<keyword evidence="7" id="KW-0540">Nuclease</keyword>
<accession>U4UPE5</accession>
<evidence type="ECO:0000256" key="8">
    <source>
        <dbReference type="ARBA" id="ARBA00022723"/>
    </source>
</evidence>
<evidence type="ECO:0000256" key="11">
    <source>
        <dbReference type="ARBA" id="ARBA00030126"/>
    </source>
</evidence>
<evidence type="ECO:0000256" key="1">
    <source>
        <dbReference type="ARBA" id="ARBA00001968"/>
    </source>
</evidence>
<evidence type="ECO:0000256" key="2">
    <source>
        <dbReference type="ARBA" id="ARBA00004123"/>
    </source>
</evidence>
<evidence type="ECO:0000313" key="15">
    <source>
        <dbReference type="Proteomes" id="UP000030742"/>
    </source>
</evidence>
<evidence type="ECO:0000313" key="14">
    <source>
        <dbReference type="EMBL" id="ERL95949.1"/>
    </source>
</evidence>
<sequence length="226" mass="26365">MAGRNMSVFDSDEEDDMFDNMLTVTPRRPKVLKNRPNYFIEYTDLEFFTRFRMQKQTCETLLHVIVNDLKSQTERSRAISPATKLLLILRFYATGNMFISVGDFEGVSKTSACSIVRQVSEAIARLRPRNRRFPENIATRQKAKEIFYRVARFSLVIGAIDCTHVKIQSPGGEDAERFRNRKGYFSWNVQTICDAQLKIIDIVARWPCSCHDQTIFNNNQEQIFQW</sequence>
<evidence type="ECO:0000256" key="10">
    <source>
        <dbReference type="ARBA" id="ARBA00023242"/>
    </source>
</evidence>
<dbReference type="InterPro" id="IPR045249">
    <property type="entry name" value="HARBI1-like"/>
</dbReference>
<evidence type="ECO:0000256" key="9">
    <source>
        <dbReference type="ARBA" id="ARBA00022801"/>
    </source>
</evidence>
<keyword evidence="9" id="KW-0378">Hydrolase</keyword>
<comment type="cofactor">
    <cofactor evidence="1">
        <name>a divalent metal cation</name>
        <dbReference type="ChEBI" id="CHEBI:60240"/>
    </cofactor>
</comment>
<evidence type="ECO:0000259" key="13">
    <source>
        <dbReference type="Pfam" id="PF13359"/>
    </source>
</evidence>
<proteinExistence type="inferred from homology"/>
<dbReference type="GO" id="GO:0016787">
    <property type="term" value="F:hydrolase activity"/>
    <property type="evidence" value="ECO:0007669"/>
    <property type="project" value="UniProtKB-KW"/>
</dbReference>
<comment type="function">
    <text evidence="12">Transposase-derived protein that may have nuclease activity. Does not have transposase activity.</text>
</comment>
<gene>
    <name evidence="14" type="ORF">D910_00663</name>
</gene>
<dbReference type="PANTHER" id="PTHR22930:SF289">
    <property type="entry name" value="DDE TNP4 DOMAIN-CONTAINING PROTEIN-RELATED"/>
    <property type="match status" value="1"/>
</dbReference>
<evidence type="ECO:0000256" key="7">
    <source>
        <dbReference type="ARBA" id="ARBA00022722"/>
    </source>
</evidence>
<dbReference type="GO" id="GO:0046872">
    <property type="term" value="F:metal ion binding"/>
    <property type="evidence" value="ECO:0007669"/>
    <property type="project" value="UniProtKB-KW"/>
</dbReference>
<reference evidence="14 15" key="1">
    <citation type="journal article" date="2013" name="Genome Biol.">
        <title>Draft genome of the mountain pine beetle, Dendroctonus ponderosae Hopkins, a major forest pest.</title>
        <authorList>
            <person name="Keeling C.I."/>
            <person name="Yuen M.M."/>
            <person name="Liao N.Y."/>
            <person name="Docking T.R."/>
            <person name="Chan S.K."/>
            <person name="Taylor G.A."/>
            <person name="Palmquist D.L."/>
            <person name="Jackman S.D."/>
            <person name="Nguyen A."/>
            <person name="Li M."/>
            <person name="Henderson H."/>
            <person name="Janes J.K."/>
            <person name="Zhao Y."/>
            <person name="Pandoh P."/>
            <person name="Moore R."/>
            <person name="Sperling F.A."/>
            <person name="Huber D.P."/>
            <person name="Birol I."/>
            <person name="Jones S.J."/>
            <person name="Bohlmann J."/>
        </authorList>
    </citation>
    <scope>NUCLEOTIDE SEQUENCE</scope>
</reference>
<keyword evidence="6" id="KW-0963">Cytoplasm</keyword>
<dbReference type="GO" id="GO:0005737">
    <property type="term" value="C:cytoplasm"/>
    <property type="evidence" value="ECO:0007669"/>
    <property type="project" value="UniProtKB-SubCell"/>
</dbReference>
<feature type="domain" description="DDE Tnp4" evidence="13">
    <location>
        <begin position="160"/>
        <end position="219"/>
    </location>
</feature>
<dbReference type="OrthoDB" id="6740069at2759"/>
<comment type="similarity">
    <text evidence="4">Belongs to the HARBI1 family.</text>
</comment>
<evidence type="ECO:0000256" key="6">
    <source>
        <dbReference type="ARBA" id="ARBA00022490"/>
    </source>
</evidence>
<protein>
    <recommendedName>
        <fullName evidence="5">Putative nuclease HARBI1</fullName>
    </recommendedName>
    <alternativeName>
        <fullName evidence="11">Harbinger transposase-derived nuclease</fullName>
    </alternativeName>
</protein>
<dbReference type="GO" id="GO:0005634">
    <property type="term" value="C:nucleus"/>
    <property type="evidence" value="ECO:0007669"/>
    <property type="project" value="UniProtKB-SubCell"/>
</dbReference>
<organism evidence="14 15">
    <name type="scientific">Dendroctonus ponderosae</name>
    <name type="common">Mountain pine beetle</name>
    <dbReference type="NCBI Taxonomy" id="77166"/>
    <lineage>
        <taxon>Eukaryota</taxon>
        <taxon>Metazoa</taxon>
        <taxon>Ecdysozoa</taxon>
        <taxon>Arthropoda</taxon>
        <taxon>Hexapoda</taxon>
        <taxon>Insecta</taxon>
        <taxon>Pterygota</taxon>
        <taxon>Neoptera</taxon>
        <taxon>Endopterygota</taxon>
        <taxon>Coleoptera</taxon>
        <taxon>Polyphaga</taxon>
        <taxon>Cucujiformia</taxon>
        <taxon>Curculionidae</taxon>
        <taxon>Scolytinae</taxon>
        <taxon>Dendroctonus</taxon>
    </lineage>
</organism>
<dbReference type="Pfam" id="PF13359">
    <property type="entry name" value="DDE_Tnp_4"/>
    <property type="match status" value="1"/>
</dbReference>
<evidence type="ECO:0000256" key="5">
    <source>
        <dbReference type="ARBA" id="ARBA00015519"/>
    </source>
</evidence>
<comment type="subcellular location">
    <subcellularLocation>
        <location evidence="3">Cytoplasm</location>
    </subcellularLocation>
    <subcellularLocation>
        <location evidence="2">Nucleus</location>
    </subcellularLocation>
</comment>
<keyword evidence="10" id="KW-0539">Nucleus</keyword>
<dbReference type="AlphaFoldDB" id="U4UPE5"/>
<dbReference type="InterPro" id="IPR027806">
    <property type="entry name" value="HARBI1_dom"/>
</dbReference>
<dbReference type="EMBL" id="KI208887">
    <property type="protein sequence ID" value="ERL95949.1"/>
    <property type="molecule type" value="Genomic_DNA"/>
</dbReference>
<evidence type="ECO:0000256" key="12">
    <source>
        <dbReference type="ARBA" id="ARBA00045850"/>
    </source>
</evidence>
<evidence type="ECO:0000256" key="4">
    <source>
        <dbReference type="ARBA" id="ARBA00006958"/>
    </source>
</evidence>
<dbReference type="PANTHER" id="PTHR22930">
    <property type="match status" value="1"/>
</dbReference>
<dbReference type="GO" id="GO:0004518">
    <property type="term" value="F:nuclease activity"/>
    <property type="evidence" value="ECO:0007669"/>
    <property type="project" value="UniProtKB-KW"/>
</dbReference>